<gene>
    <name evidence="2" type="ORF">J2S15_003940</name>
</gene>
<dbReference type="InterPro" id="IPR036634">
    <property type="entry name" value="PRD_sf"/>
</dbReference>
<dbReference type="Gene3D" id="1.10.1790.10">
    <property type="entry name" value="PRD domain"/>
    <property type="match status" value="1"/>
</dbReference>
<dbReference type="SUPFAM" id="SSF63520">
    <property type="entry name" value="PTS-regulatory domain, PRD"/>
    <property type="match status" value="1"/>
</dbReference>
<proteinExistence type="predicted"/>
<dbReference type="InterPro" id="IPR011608">
    <property type="entry name" value="PRD"/>
</dbReference>
<reference evidence="2 3" key="1">
    <citation type="submission" date="2023-07" db="EMBL/GenBank/DDBJ databases">
        <title>Genomic Encyclopedia of Type Strains, Phase IV (KMG-IV): sequencing the most valuable type-strain genomes for metagenomic binning, comparative biology and taxonomic classification.</title>
        <authorList>
            <person name="Goeker M."/>
        </authorList>
    </citation>
    <scope>NUCLEOTIDE SEQUENCE [LARGE SCALE GENOMIC DNA]</scope>
    <source>
        <strain evidence="2 3">DSM 16784</strain>
    </source>
</reference>
<keyword evidence="3" id="KW-1185">Reference proteome</keyword>
<dbReference type="RefSeq" id="WP_307411889.1">
    <property type="nucleotide sequence ID" value="NZ_JAUSUR010000010.1"/>
</dbReference>
<dbReference type="Proteomes" id="UP001230220">
    <property type="component" value="Unassembled WGS sequence"/>
</dbReference>
<evidence type="ECO:0000259" key="1">
    <source>
        <dbReference type="PROSITE" id="PS51372"/>
    </source>
</evidence>
<feature type="domain" description="PRD" evidence="1">
    <location>
        <begin position="116"/>
        <end position="225"/>
    </location>
</feature>
<protein>
    <recommendedName>
        <fullName evidence="1">PRD domain-containing protein</fullName>
    </recommendedName>
</protein>
<accession>A0ABU0E8F2</accession>
<dbReference type="EMBL" id="JAUSUR010000010">
    <property type="protein sequence ID" value="MDQ0363179.1"/>
    <property type="molecule type" value="Genomic_DNA"/>
</dbReference>
<organism evidence="2 3">
    <name type="scientific">Breznakia pachnodae</name>
    <dbReference type="NCBI Taxonomy" id="265178"/>
    <lineage>
        <taxon>Bacteria</taxon>
        <taxon>Bacillati</taxon>
        <taxon>Bacillota</taxon>
        <taxon>Erysipelotrichia</taxon>
        <taxon>Erysipelotrichales</taxon>
        <taxon>Erysipelotrichaceae</taxon>
        <taxon>Breznakia</taxon>
    </lineage>
</organism>
<evidence type="ECO:0000313" key="2">
    <source>
        <dbReference type="EMBL" id="MDQ0363179.1"/>
    </source>
</evidence>
<evidence type="ECO:0000313" key="3">
    <source>
        <dbReference type="Proteomes" id="UP001230220"/>
    </source>
</evidence>
<name>A0ABU0E8F2_9FIRM</name>
<dbReference type="PROSITE" id="PS51372">
    <property type="entry name" value="PRD_2"/>
    <property type="match status" value="1"/>
</dbReference>
<sequence length="225" mass="26664">MQTISCKVHKHRDYKYPSIQIINVLVDKYVENIKHYYESDIDNTIYPDLYDYFLEFPETRNRSCNLDICRFVQWFEEEMNLASMIVMDFNEVASSALTILDKVEIVLLIMKARFRVSRREMIDIMNAAMDICEMTKSITGNYSISNNEYYQEFLKYNLNLAYKIIKNKKENYSIDIDRVKLLHDYPFAKAEAKQIGDIIVSKYGYKLTKENVAYLGIYILIFSEA</sequence>
<comment type="caution">
    <text evidence="2">The sequence shown here is derived from an EMBL/GenBank/DDBJ whole genome shotgun (WGS) entry which is preliminary data.</text>
</comment>